<comment type="similarity">
    <text evidence="16">Belongs to the MurB family.</text>
</comment>
<dbReference type="GO" id="GO:0008360">
    <property type="term" value="P:regulation of cell shape"/>
    <property type="evidence" value="ECO:0007669"/>
    <property type="project" value="UniProtKB-KW"/>
</dbReference>
<organism evidence="19 20">
    <name type="scientific">Candidatus Ornithomonoglobus merdipullorum</name>
    <dbReference type="NCBI Taxonomy" id="2840895"/>
    <lineage>
        <taxon>Bacteria</taxon>
        <taxon>Bacillati</taxon>
        <taxon>Bacillota</taxon>
        <taxon>Clostridia</taxon>
        <taxon>Candidatus Ornithomonoglobus</taxon>
    </lineage>
</organism>
<dbReference type="InterPro" id="IPR036635">
    <property type="entry name" value="MurB_C_sf"/>
</dbReference>
<dbReference type="EC" id="1.3.1.98" evidence="16"/>
<reference evidence="19" key="1">
    <citation type="submission" date="2020-10" db="EMBL/GenBank/DDBJ databases">
        <authorList>
            <person name="Gilroy R."/>
        </authorList>
    </citation>
    <scope>NUCLEOTIDE SEQUENCE</scope>
    <source>
        <strain evidence="19">USAMLcec3-3695</strain>
    </source>
</reference>
<dbReference type="Gene3D" id="3.30.465.10">
    <property type="match status" value="1"/>
</dbReference>
<feature type="region of interest" description="Disordered" evidence="17">
    <location>
        <begin position="206"/>
        <end position="228"/>
    </location>
</feature>
<evidence type="ECO:0000256" key="17">
    <source>
        <dbReference type="SAM" id="MobiDB-lite"/>
    </source>
</evidence>
<dbReference type="Proteomes" id="UP000824109">
    <property type="component" value="Unassembled WGS sequence"/>
</dbReference>
<dbReference type="PROSITE" id="PS51387">
    <property type="entry name" value="FAD_PCMH"/>
    <property type="match status" value="1"/>
</dbReference>
<evidence type="ECO:0000256" key="9">
    <source>
        <dbReference type="ARBA" id="ARBA00022857"/>
    </source>
</evidence>
<dbReference type="SUPFAM" id="SSF56194">
    <property type="entry name" value="Uridine diphospho-N-Acetylenolpyruvylglucosamine reductase, MurB, C-terminal domain"/>
    <property type="match status" value="1"/>
</dbReference>
<proteinExistence type="inferred from homology"/>
<evidence type="ECO:0000313" key="19">
    <source>
        <dbReference type="EMBL" id="HIU57221.1"/>
    </source>
</evidence>
<feature type="active site" evidence="16">
    <location>
        <position position="174"/>
    </location>
</feature>
<evidence type="ECO:0000256" key="15">
    <source>
        <dbReference type="ARBA" id="ARBA00048914"/>
    </source>
</evidence>
<keyword evidence="10 16" id="KW-0133">Cell shape</keyword>
<dbReference type="SUPFAM" id="SSF56176">
    <property type="entry name" value="FAD-binding/transporter-associated domain-like"/>
    <property type="match status" value="1"/>
</dbReference>
<evidence type="ECO:0000256" key="7">
    <source>
        <dbReference type="ARBA" id="ARBA00022630"/>
    </source>
</evidence>
<dbReference type="Pfam" id="PF02873">
    <property type="entry name" value="MurB_C"/>
    <property type="match status" value="1"/>
</dbReference>
<evidence type="ECO:0000313" key="20">
    <source>
        <dbReference type="Proteomes" id="UP000824109"/>
    </source>
</evidence>
<evidence type="ECO:0000259" key="18">
    <source>
        <dbReference type="PROSITE" id="PS51387"/>
    </source>
</evidence>
<evidence type="ECO:0000256" key="11">
    <source>
        <dbReference type="ARBA" id="ARBA00022984"/>
    </source>
</evidence>
<dbReference type="Gene3D" id="3.90.78.10">
    <property type="entry name" value="UDP-N-acetylenolpyruvoylglucosamine reductase, C-terminal domain"/>
    <property type="match status" value="1"/>
</dbReference>
<dbReference type="HAMAP" id="MF_00037">
    <property type="entry name" value="MurB"/>
    <property type="match status" value="1"/>
</dbReference>
<evidence type="ECO:0000256" key="13">
    <source>
        <dbReference type="ARBA" id="ARBA00023306"/>
    </source>
</evidence>
<dbReference type="InterPro" id="IPR003170">
    <property type="entry name" value="MurB"/>
</dbReference>
<protein>
    <recommendedName>
        <fullName evidence="16">UDP-N-acetylenolpyruvoylglucosamine reductase</fullName>
        <ecNumber evidence="16">1.3.1.98</ecNumber>
    </recommendedName>
    <alternativeName>
        <fullName evidence="16">UDP-N-acetylmuramate dehydrogenase</fullName>
    </alternativeName>
</protein>
<dbReference type="NCBIfam" id="NF010480">
    <property type="entry name" value="PRK13905.1"/>
    <property type="match status" value="1"/>
</dbReference>
<accession>A0A9D1MBK7</accession>
<dbReference type="InterPro" id="IPR016167">
    <property type="entry name" value="FAD-bd_PCMH_sub1"/>
</dbReference>
<dbReference type="EMBL" id="DVNB01000054">
    <property type="protein sequence ID" value="HIU57221.1"/>
    <property type="molecule type" value="Genomic_DNA"/>
</dbReference>
<keyword evidence="9 16" id="KW-0521">NADP</keyword>
<dbReference type="GO" id="GO:0051301">
    <property type="term" value="P:cell division"/>
    <property type="evidence" value="ECO:0007669"/>
    <property type="project" value="UniProtKB-KW"/>
</dbReference>
<dbReference type="GO" id="GO:0005829">
    <property type="term" value="C:cytosol"/>
    <property type="evidence" value="ECO:0007669"/>
    <property type="project" value="TreeGrafter"/>
</dbReference>
<keyword evidence="6 16" id="KW-0132">Cell division</keyword>
<keyword evidence="7 16" id="KW-0285">Flavoprotein</keyword>
<feature type="compositionally biased region" description="Polar residues" evidence="17">
    <location>
        <begin position="215"/>
        <end position="224"/>
    </location>
</feature>
<dbReference type="Pfam" id="PF01565">
    <property type="entry name" value="FAD_binding_4"/>
    <property type="match status" value="1"/>
</dbReference>
<feature type="domain" description="FAD-binding PCMH-type" evidence="18">
    <location>
        <begin position="29"/>
        <end position="195"/>
    </location>
</feature>
<evidence type="ECO:0000256" key="16">
    <source>
        <dbReference type="HAMAP-Rule" id="MF_00037"/>
    </source>
</evidence>
<comment type="caution">
    <text evidence="19">The sequence shown here is derived from an EMBL/GenBank/DDBJ whole genome shotgun (WGS) entry which is preliminary data.</text>
</comment>
<comment type="pathway">
    <text evidence="4 16">Cell wall biogenesis; peptidoglycan biosynthesis.</text>
</comment>
<evidence type="ECO:0000256" key="2">
    <source>
        <dbReference type="ARBA" id="ARBA00003921"/>
    </source>
</evidence>
<comment type="cofactor">
    <cofactor evidence="1 16">
        <name>FAD</name>
        <dbReference type="ChEBI" id="CHEBI:57692"/>
    </cofactor>
</comment>
<keyword evidence="13 16" id="KW-0131">Cell cycle</keyword>
<evidence type="ECO:0000256" key="10">
    <source>
        <dbReference type="ARBA" id="ARBA00022960"/>
    </source>
</evidence>
<name>A0A9D1MBK7_9FIRM</name>
<evidence type="ECO:0000256" key="3">
    <source>
        <dbReference type="ARBA" id="ARBA00004496"/>
    </source>
</evidence>
<dbReference type="AlphaFoldDB" id="A0A9D1MBK7"/>
<dbReference type="NCBIfam" id="TIGR00179">
    <property type="entry name" value="murB"/>
    <property type="match status" value="1"/>
</dbReference>
<keyword evidence="14 16" id="KW-0961">Cell wall biogenesis/degradation</keyword>
<feature type="active site" evidence="16">
    <location>
        <position position="294"/>
    </location>
</feature>
<evidence type="ECO:0000256" key="12">
    <source>
        <dbReference type="ARBA" id="ARBA00023002"/>
    </source>
</evidence>
<dbReference type="InterPro" id="IPR011601">
    <property type="entry name" value="MurB_C"/>
</dbReference>
<evidence type="ECO:0000256" key="4">
    <source>
        <dbReference type="ARBA" id="ARBA00004752"/>
    </source>
</evidence>
<keyword evidence="12 16" id="KW-0560">Oxidoreductase</keyword>
<feature type="active site" description="Proton donor" evidence="16">
    <location>
        <position position="224"/>
    </location>
</feature>
<dbReference type="InterPro" id="IPR036318">
    <property type="entry name" value="FAD-bd_PCMH-like_sf"/>
</dbReference>
<keyword evidence="5 16" id="KW-0963">Cytoplasm</keyword>
<comment type="function">
    <text evidence="2 16">Cell wall formation.</text>
</comment>
<dbReference type="PANTHER" id="PTHR21071:SF4">
    <property type="entry name" value="UDP-N-ACETYLENOLPYRUVOYLGLUCOSAMINE REDUCTASE"/>
    <property type="match status" value="1"/>
</dbReference>
<dbReference type="Gene3D" id="3.30.43.10">
    <property type="entry name" value="Uridine Diphospho-n-acetylenolpyruvylglucosamine Reductase, domain 2"/>
    <property type="match status" value="1"/>
</dbReference>
<evidence type="ECO:0000256" key="1">
    <source>
        <dbReference type="ARBA" id="ARBA00001974"/>
    </source>
</evidence>
<dbReference type="GO" id="GO:0071555">
    <property type="term" value="P:cell wall organization"/>
    <property type="evidence" value="ECO:0007669"/>
    <property type="project" value="UniProtKB-KW"/>
</dbReference>
<dbReference type="PANTHER" id="PTHR21071">
    <property type="entry name" value="UDP-N-ACETYLENOLPYRUVOYLGLUCOSAMINE REDUCTASE"/>
    <property type="match status" value="1"/>
</dbReference>
<comment type="catalytic activity">
    <reaction evidence="15 16">
        <text>UDP-N-acetyl-alpha-D-muramate + NADP(+) = UDP-N-acetyl-3-O-(1-carboxyvinyl)-alpha-D-glucosamine + NADPH + H(+)</text>
        <dbReference type="Rhea" id="RHEA:12248"/>
        <dbReference type="ChEBI" id="CHEBI:15378"/>
        <dbReference type="ChEBI" id="CHEBI:57783"/>
        <dbReference type="ChEBI" id="CHEBI:58349"/>
        <dbReference type="ChEBI" id="CHEBI:68483"/>
        <dbReference type="ChEBI" id="CHEBI:70757"/>
        <dbReference type="EC" id="1.3.1.98"/>
    </reaction>
</comment>
<evidence type="ECO:0000256" key="14">
    <source>
        <dbReference type="ARBA" id="ARBA00023316"/>
    </source>
</evidence>
<comment type="subcellular location">
    <subcellularLocation>
        <location evidence="3 16">Cytoplasm</location>
    </subcellularLocation>
</comment>
<dbReference type="GO" id="GO:0008762">
    <property type="term" value="F:UDP-N-acetylmuramate dehydrogenase activity"/>
    <property type="evidence" value="ECO:0007669"/>
    <property type="project" value="UniProtKB-UniRule"/>
</dbReference>
<reference evidence="19" key="2">
    <citation type="journal article" date="2021" name="PeerJ">
        <title>Extensive microbial diversity within the chicken gut microbiome revealed by metagenomics and culture.</title>
        <authorList>
            <person name="Gilroy R."/>
            <person name="Ravi A."/>
            <person name="Getino M."/>
            <person name="Pursley I."/>
            <person name="Horton D.L."/>
            <person name="Alikhan N.F."/>
            <person name="Baker D."/>
            <person name="Gharbi K."/>
            <person name="Hall N."/>
            <person name="Watson M."/>
            <person name="Adriaenssens E.M."/>
            <person name="Foster-Nyarko E."/>
            <person name="Jarju S."/>
            <person name="Secka A."/>
            <person name="Antonio M."/>
            <person name="Oren A."/>
            <person name="Chaudhuri R.R."/>
            <person name="La Ragione R."/>
            <person name="Hildebrand F."/>
            <person name="Pallen M.J."/>
        </authorList>
    </citation>
    <scope>NUCLEOTIDE SEQUENCE</scope>
    <source>
        <strain evidence="19">USAMLcec3-3695</strain>
    </source>
</reference>
<dbReference type="InterPro" id="IPR006094">
    <property type="entry name" value="Oxid_FAD_bind_N"/>
</dbReference>
<dbReference type="GO" id="GO:0071949">
    <property type="term" value="F:FAD binding"/>
    <property type="evidence" value="ECO:0007669"/>
    <property type="project" value="InterPro"/>
</dbReference>
<evidence type="ECO:0000256" key="5">
    <source>
        <dbReference type="ARBA" id="ARBA00022490"/>
    </source>
</evidence>
<evidence type="ECO:0000256" key="6">
    <source>
        <dbReference type="ARBA" id="ARBA00022618"/>
    </source>
</evidence>
<evidence type="ECO:0000256" key="8">
    <source>
        <dbReference type="ARBA" id="ARBA00022827"/>
    </source>
</evidence>
<gene>
    <name evidence="16 19" type="primary">murB</name>
    <name evidence="19" type="ORF">IAA61_05345</name>
</gene>
<dbReference type="GO" id="GO:0009252">
    <property type="term" value="P:peptidoglycan biosynthetic process"/>
    <property type="evidence" value="ECO:0007669"/>
    <property type="project" value="UniProtKB-UniRule"/>
</dbReference>
<keyword evidence="11 16" id="KW-0573">Peptidoglycan synthesis</keyword>
<dbReference type="InterPro" id="IPR016169">
    <property type="entry name" value="FAD-bd_PCMH_sub2"/>
</dbReference>
<keyword evidence="8 16" id="KW-0274">FAD</keyword>
<dbReference type="InterPro" id="IPR016166">
    <property type="entry name" value="FAD-bd_PCMH"/>
</dbReference>
<sequence length="301" mass="31842">MNKEITEKFRAVSEELLENEPMSAHTSFKIGGPADLFASVKSAEETAELIRLARSLGVAYMVMGNGSNMLVGDGGIRGLVIQIGKNIADVAVDGNMITAGAGAMMSKVAAVAARASLSGFEPLSGIPGTLGGAVYMNAGAYGGEMKNVVKTVTYIDDNGDLHTVGNAECGFGYRHSVFSDGGKYIVSAVLELQVGDERTIRAEMDEYSRRRSEKQPLSQPSAGSTFKRPEGYFAGKLIQDAGLMGYRIGGAAVSEKHAGFVVNTGGATAEDVLSLIEYIIDTVEKKFGVRLEPEVRLVGER</sequence>